<gene>
    <name evidence="2" type="ORF">FPE_LOCUS20417</name>
</gene>
<feature type="domain" description="PARP catalytic" evidence="1">
    <location>
        <begin position="1"/>
        <end position="74"/>
    </location>
</feature>
<dbReference type="AlphaFoldDB" id="A0AAD1ZTN2"/>
<name>A0AAD1ZTN2_9LAMI</name>
<proteinExistence type="predicted"/>
<dbReference type="EMBL" id="OU503047">
    <property type="protein sequence ID" value="CAI9772987.1"/>
    <property type="molecule type" value="Genomic_DNA"/>
</dbReference>
<reference evidence="2" key="1">
    <citation type="submission" date="2023-05" db="EMBL/GenBank/DDBJ databases">
        <authorList>
            <person name="Huff M."/>
        </authorList>
    </citation>
    <scope>NUCLEOTIDE SEQUENCE</scope>
</reference>
<evidence type="ECO:0000313" key="2">
    <source>
        <dbReference type="EMBL" id="CAI9772987.1"/>
    </source>
</evidence>
<dbReference type="InterPro" id="IPR044964">
    <property type="entry name" value="RCD1/SRO1-5"/>
</dbReference>
<dbReference type="Gene3D" id="3.90.228.10">
    <property type="match status" value="1"/>
</dbReference>
<dbReference type="PANTHER" id="PTHR32263">
    <property type="entry name" value="INACTIVE POLY [ADP-RIBOSE] POLYMERASE SRO4-RELATED"/>
    <property type="match status" value="1"/>
</dbReference>
<dbReference type="GO" id="GO:0003950">
    <property type="term" value="F:NAD+ poly-ADP-ribosyltransferase activity"/>
    <property type="evidence" value="ECO:0007669"/>
    <property type="project" value="InterPro"/>
</dbReference>
<sequence length="105" mass="12109">MEVVQPGSEQYNPSFEEFDSGIDILVSPRKYIVWSTRMNTHILPEFVISFRFPSNLKSKEMGNIYGMFGILERTAYRNVLQLCTCRKSKDSASSNFLLLALMKVF</sequence>
<accession>A0AAD1ZTN2</accession>
<keyword evidence="3" id="KW-1185">Reference proteome</keyword>
<organism evidence="2 3">
    <name type="scientific">Fraxinus pennsylvanica</name>
    <dbReference type="NCBI Taxonomy" id="56036"/>
    <lineage>
        <taxon>Eukaryota</taxon>
        <taxon>Viridiplantae</taxon>
        <taxon>Streptophyta</taxon>
        <taxon>Embryophyta</taxon>
        <taxon>Tracheophyta</taxon>
        <taxon>Spermatophyta</taxon>
        <taxon>Magnoliopsida</taxon>
        <taxon>eudicotyledons</taxon>
        <taxon>Gunneridae</taxon>
        <taxon>Pentapetalae</taxon>
        <taxon>asterids</taxon>
        <taxon>lamiids</taxon>
        <taxon>Lamiales</taxon>
        <taxon>Oleaceae</taxon>
        <taxon>Oleeae</taxon>
        <taxon>Fraxinus</taxon>
    </lineage>
</organism>
<dbReference type="Proteomes" id="UP000834106">
    <property type="component" value="Chromosome 12"/>
</dbReference>
<dbReference type="PANTHER" id="PTHR32263:SF12">
    <property type="entry name" value="INACTIVE POLY [ADP-RIBOSE] POLYMERASE SRO4-RELATED"/>
    <property type="match status" value="1"/>
</dbReference>
<dbReference type="PROSITE" id="PS51059">
    <property type="entry name" value="PARP_CATALYTIC"/>
    <property type="match status" value="1"/>
</dbReference>
<evidence type="ECO:0000259" key="1">
    <source>
        <dbReference type="PROSITE" id="PS51059"/>
    </source>
</evidence>
<protein>
    <recommendedName>
        <fullName evidence="1">PARP catalytic domain-containing protein</fullName>
    </recommendedName>
</protein>
<evidence type="ECO:0000313" key="3">
    <source>
        <dbReference type="Proteomes" id="UP000834106"/>
    </source>
</evidence>
<dbReference type="InterPro" id="IPR012317">
    <property type="entry name" value="Poly(ADP-ribose)pol_cat_dom"/>
</dbReference>